<proteinExistence type="inferred from homology"/>
<organism evidence="10">
    <name type="scientific">Anthurium amnicola</name>
    <dbReference type="NCBI Taxonomy" id="1678845"/>
    <lineage>
        <taxon>Eukaryota</taxon>
        <taxon>Viridiplantae</taxon>
        <taxon>Streptophyta</taxon>
        <taxon>Embryophyta</taxon>
        <taxon>Tracheophyta</taxon>
        <taxon>Spermatophyta</taxon>
        <taxon>Magnoliopsida</taxon>
        <taxon>Liliopsida</taxon>
        <taxon>Araceae</taxon>
        <taxon>Pothoideae</taxon>
        <taxon>Potheae</taxon>
        <taxon>Anthurium</taxon>
    </lineage>
</organism>
<keyword evidence="4" id="KW-0732">Signal</keyword>
<dbReference type="InterPro" id="IPR018202">
    <property type="entry name" value="Ser_caboxypep_ser_AS"/>
</dbReference>
<dbReference type="EMBL" id="GDJX01022542">
    <property type="protein sequence ID" value="JAT45394.1"/>
    <property type="molecule type" value="Transcribed_RNA"/>
</dbReference>
<dbReference type="Pfam" id="PF00450">
    <property type="entry name" value="Peptidase_S10"/>
    <property type="match status" value="1"/>
</dbReference>
<gene>
    <name evidence="10" type="primary">CPY1_1</name>
    <name evidence="9" type="synonym">CPY1_2</name>
    <name evidence="10" type="ORF">g.47060</name>
    <name evidence="9" type="ORF">g.47061</name>
</gene>
<evidence type="ECO:0000256" key="4">
    <source>
        <dbReference type="ARBA" id="ARBA00022729"/>
    </source>
</evidence>
<dbReference type="EMBL" id="GDJX01010654">
    <property type="protein sequence ID" value="JAT57282.1"/>
    <property type="molecule type" value="Transcribed_RNA"/>
</dbReference>
<dbReference type="PANTHER" id="PTHR11802:SF113">
    <property type="entry name" value="SERINE CARBOXYPEPTIDASE CTSA-4.1"/>
    <property type="match status" value="1"/>
</dbReference>
<keyword evidence="3 8" id="KW-0645">Protease</keyword>
<accession>A0A1D1YRP7</accession>
<dbReference type="PRINTS" id="PR00724">
    <property type="entry name" value="CRBOXYPTASEC"/>
</dbReference>
<evidence type="ECO:0000256" key="3">
    <source>
        <dbReference type="ARBA" id="ARBA00022670"/>
    </source>
</evidence>
<dbReference type="FunFam" id="1.10.287.410:FF:000001">
    <property type="entry name" value="Carboxypeptidase Y"/>
    <property type="match status" value="1"/>
</dbReference>
<keyword evidence="5 8" id="KW-0378">Hydrolase</keyword>
<dbReference type="PROSITE" id="PS00131">
    <property type="entry name" value="CARBOXYPEPT_SER_SER"/>
    <property type="match status" value="1"/>
</dbReference>
<keyword evidence="6" id="KW-0325">Glycoprotein</keyword>
<dbReference type="InterPro" id="IPR029058">
    <property type="entry name" value="AB_hydrolase_fold"/>
</dbReference>
<dbReference type="SUPFAM" id="SSF53474">
    <property type="entry name" value="alpha/beta-Hydrolases"/>
    <property type="match status" value="1"/>
</dbReference>
<evidence type="ECO:0000313" key="10">
    <source>
        <dbReference type="EMBL" id="JAT57282.1"/>
    </source>
</evidence>
<evidence type="ECO:0000256" key="6">
    <source>
        <dbReference type="ARBA" id="ARBA00023180"/>
    </source>
</evidence>
<keyword evidence="2 8" id="KW-0121">Carboxypeptidase</keyword>
<name>A0A1D1YRP7_9ARAE</name>
<evidence type="ECO:0000256" key="8">
    <source>
        <dbReference type="RuleBase" id="RU361156"/>
    </source>
</evidence>
<sequence length="528" mass="60108">MLVNMANKYANKPRFSFLISAVVLFGILFGFSTLTQAQLLNQEEFLLETGSWLGEKAEQILEDTVNKFVHDKWNNKQDKTDNGWLKVLTHEAFPDYEIKLKEPKLCDHTVKQYSGYLDAGSKKHFFFWFFESRNNPQEDPVVLWLNGGPGCSSLTGLYFELGPCAVTEDGTSTVWNEHSWNNNASVLFLDQPINVGYSYGDGVSNTLAAAVDVYAFLQIFFKEFSQFSNLDFHIAGESYAGHYIPAIAAEINNNNKGTSSWILSRPEGLQDLKHVNLESVLIGNGLVDPLVQYEYYPQMACNNTYKPILDQDTCDRMARAYPQCARMINNCYTKPSVFTCLPASMYCNREMIQPYQASGQNPYDVRVKCEGGQLCYPILKAIEKYSNRPDIKKELGVSDEVKYESCNMQINFAFQMSGDWMRPFHLLIPDLLKSNIDVLIYAGDADFICNWYGNDAWVKELIWEGKEGFNAAEDTKWITEKTSSHAGFARTHKGLTFLRIFEAGHMVPYDQASASLDFFNRWISKRGL</sequence>
<dbReference type="GO" id="GO:0004185">
    <property type="term" value="F:serine-type carboxypeptidase activity"/>
    <property type="evidence" value="ECO:0007669"/>
    <property type="project" value="UniProtKB-UniRule"/>
</dbReference>
<comment type="similarity">
    <text evidence="1 8">Belongs to the peptidase S10 family.</text>
</comment>
<protein>
    <recommendedName>
        <fullName evidence="8">Carboxypeptidase</fullName>
        <ecNumber evidence="8">3.4.16.-</ecNumber>
    </recommendedName>
</protein>
<dbReference type="AlphaFoldDB" id="A0A1D1YRP7"/>
<evidence type="ECO:0000256" key="5">
    <source>
        <dbReference type="ARBA" id="ARBA00022801"/>
    </source>
</evidence>
<evidence type="ECO:0000256" key="1">
    <source>
        <dbReference type="ARBA" id="ARBA00009431"/>
    </source>
</evidence>
<dbReference type="Gene3D" id="1.10.287.410">
    <property type="match status" value="1"/>
</dbReference>
<reference evidence="10" key="1">
    <citation type="submission" date="2015-07" db="EMBL/GenBank/DDBJ databases">
        <title>Transcriptome Assembly of Anthurium amnicola.</title>
        <authorList>
            <person name="Suzuki J."/>
        </authorList>
    </citation>
    <scope>NUCLEOTIDE SEQUENCE</scope>
</reference>
<dbReference type="PANTHER" id="PTHR11802">
    <property type="entry name" value="SERINE PROTEASE FAMILY S10 SERINE CARBOXYPEPTIDASE"/>
    <property type="match status" value="1"/>
</dbReference>
<evidence type="ECO:0000256" key="2">
    <source>
        <dbReference type="ARBA" id="ARBA00022645"/>
    </source>
</evidence>
<dbReference type="EC" id="3.4.16.-" evidence="8"/>
<evidence type="ECO:0000313" key="9">
    <source>
        <dbReference type="EMBL" id="JAT45394.1"/>
    </source>
</evidence>
<dbReference type="GO" id="GO:0006508">
    <property type="term" value="P:proteolysis"/>
    <property type="evidence" value="ECO:0007669"/>
    <property type="project" value="UniProtKB-KW"/>
</dbReference>
<comment type="catalytic activity">
    <reaction evidence="7">
        <text>Release of a C-terminal amino acid with broad specificity.</text>
        <dbReference type="EC" id="3.4.16.5"/>
    </reaction>
</comment>
<dbReference type="InterPro" id="IPR001563">
    <property type="entry name" value="Peptidase_S10"/>
</dbReference>
<evidence type="ECO:0000256" key="7">
    <source>
        <dbReference type="ARBA" id="ARBA00052076"/>
    </source>
</evidence>
<dbReference type="Gene3D" id="3.40.50.1820">
    <property type="entry name" value="alpha/beta hydrolase"/>
    <property type="match status" value="1"/>
</dbReference>